<dbReference type="SUPFAM" id="SSF57701">
    <property type="entry name" value="Zn2/Cys6 DNA-binding domain"/>
    <property type="match status" value="1"/>
</dbReference>
<sequence>MPQQQQPPRSQGNPPNRKKGTACSRCRSQKIRCDNGQDHCTNCVKANQICTRPSTLANDSAALAHIERLEARLRSLENSAYQTATAAPPLRAYDGPDSPAVPSDLVASVSQEATLPSRASLSRSSSTSSEVFSPSWTGDGQEPPAKRSDYAVPPPQSRYQQQQQSVHRAVPHNTAPATTTQIMPSEPLAHDVGLLSLANSTGSKYLGPSSGVPFARLILSAVPQSRQAPTSLASVEDTDQAQHLQAAPFPNDWTFDVDFMHFIDAYFDTHQTFYPFLDEDTIMHLLEALFLEESSGLHTLHLPRLADFDKALSPLHSVQLFLVIALGARVLEPRLSVDFSAQRYLATALSRVHNISLHESVEGLQIMLLLTLCSFYFVDGPNAWYLTANVIAACLDLGLQRQWSEARPGLSPHEMSLLRARERVRKGVFWSAYSLERTLAVVLGRPLTLRDEAIDVDFPNMDHQRSDSAASLPPDSASTLSEHNTKRLKLDSDLPRYPPSHYSFRFDQLIAEMKLMLYRVRNTPNRFPWLIDTSIWQADTHQRCEALVESLERDLKWRKPMRNSSDATIRNLKLKYHHCLMLLHRPSPAIPQPSLKSWKVCYGSAIQTCLISADLNRFSKLNNTWLTAHSIFVSGMTFLYCLWVKPEIKQETTLATFQHNTAACTCLLQTLSKEWSVAVSALEKFKRLVQLTVDSWDVVENSGISNEQVTAGHWLMSLNQPNTNFRPNSLPDENDGHSYNYLPNRGYTYESQFFYNELGDMSSWFDLNWMIGEDQDFRTSFNDFS</sequence>
<dbReference type="InterPro" id="IPR001138">
    <property type="entry name" value="Zn2Cys6_DnaBD"/>
</dbReference>
<reference evidence="10 11" key="1">
    <citation type="submission" date="2019-12" db="EMBL/GenBank/DDBJ databases">
        <title>Draft genome sequence of the ascomycete Xylaria multiplex DSM 110363.</title>
        <authorList>
            <person name="Buettner E."/>
            <person name="Kellner H."/>
        </authorList>
    </citation>
    <scope>NUCLEOTIDE SEQUENCE [LARGE SCALE GENOMIC DNA]</scope>
    <source>
        <strain evidence="10 11">DSM 110363</strain>
    </source>
</reference>
<dbReference type="InParanoid" id="A0A7C8J1A7"/>
<dbReference type="EMBL" id="WUBL01000005">
    <property type="protein sequence ID" value="KAF2972624.1"/>
    <property type="molecule type" value="Genomic_DNA"/>
</dbReference>
<dbReference type="PROSITE" id="PS00463">
    <property type="entry name" value="ZN2_CY6_FUNGAL_1"/>
    <property type="match status" value="1"/>
</dbReference>
<dbReference type="OrthoDB" id="25921at2759"/>
<dbReference type="InterPro" id="IPR052202">
    <property type="entry name" value="Yeast_MetPath_Reg"/>
</dbReference>
<dbReference type="GO" id="GO:0045944">
    <property type="term" value="P:positive regulation of transcription by RNA polymerase II"/>
    <property type="evidence" value="ECO:0007669"/>
    <property type="project" value="TreeGrafter"/>
</dbReference>
<keyword evidence="4" id="KW-0805">Transcription regulation</keyword>
<dbReference type="GO" id="GO:0043565">
    <property type="term" value="F:sequence-specific DNA binding"/>
    <property type="evidence" value="ECO:0007669"/>
    <property type="project" value="TreeGrafter"/>
</dbReference>
<dbReference type="SMART" id="SM00066">
    <property type="entry name" value="GAL4"/>
    <property type="match status" value="1"/>
</dbReference>
<evidence type="ECO:0000256" key="7">
    <source>
        <dbReference type="ARBA" id="ARBA00023242"/>
    </source>
</evidence>
<comment type="caution">
    <text evidence="10">The sequence shown here is derived from an EMBL/GenBank/DDBJ whole genome shotgun (WGS) entry which is preliminary data.</text>
</comment>
<dbReference type="Pfam" id="PF00172">
    <property type="entry name" value="Zn_clus"/>
    <property type="match status" value="1"/>
</dbReference>
<evidence type="ECO:0000256" key="6">
    <source>
        <dbReference type="ARBA" id="ARBA00023163"/>
    </source>
</evidence>
<feature type="compositionally biased region" description="Low complexity" evidence="8">
    <location>
        <begin position="467"/>
        <end position="481"/>
    </location>
</feature>
<evidence type="ECO:0000256" key="1">
    <source>
        <dbReference type="ARBA" id="ARBA00004123"/>
    </source>
</evidence>
<evidence type="ECO:0000256" key="2">
    <source>
        <dbReference type="ARBA" id="ARBA00022723"/>
    </source>
</evidence>
<evidence type="ECO:0000259" key="9">
    <source>
        <dbReference type="PROSITE" id="PS50048"/>
    </source>
</evidence>
<keyword evidence="7" id="KW-0539">Nucleus</keyword>
<protein>
    <recommendedName>
        <fullName evidence="9">Zn(2)-C6 fungal-type domain-containing protein</fullName>
    </recommendedName>
</protein>
<keyword evidence="5" id="KW-0238">DNA-binding</keyword>
<feature type="region of interest" description="Disordered" evidence="8">
    <location>
        <begin position="115"/>
        <end position="169"/>
    </location>
</feature>
<comment type="subcellular location">
    <subcellularLocation>
        <location evidence="1">Nucleus</location>
    </subcellularLocation>
</comment>
<dbReference type="Gene3D" id="4.10.240.10">
    <property type="entry name" value="Zn(2)-C6 fungal-type DNA-binding domain"/>
    <property type="match status" value="1"/>
</dbReference>
<feature type="region of interest" description="Disordered" evidence="8">
    <location>
        <begin position="1"/>
        <end position="22"/>
    </location>
</feature>
<evidence type="ECO:0000256" key="4">
    <source>
        <dbReference type="ARBA" id="ARBA00023015"/>
    </source>
</evidence>
<feature type="region of interest" description="Disordered" evidence="8">
    <location>
        <begin position="464"/>
        <end position="484"/>
    </location>
</feature>
<dbReference type="PROSITE" id="PS50048">
    <property type="entry name" value="ZN2_CY6_FUNGAL_2"/>
    <property type="match status" value="1"/>
</dbReference>
<feature type="compositionally biased region" description="Polar residues" evidence="8">
    <location>
        <begin position="1"/>
        <end position="14"/>
    </location>
</feature>
<dbReference type="GO" id="GO:0006351">
    <property type="term" value="P:DNA-templated transcription"/>
    <property type="evidence" value="ECO:0007669"/>
    <property type="project" value="InterPro"/>
</dbReference>
<dbReference type="InterPro" id="IPR007219">
    <property type="entry name" value="XnlR_reg_dom"/>
</dbReference>
<feature type="compositionally biased region" description="Low complexity" evidence="8">
    <location>
        <begin position="115"/>
        <end position="135"/>
    </location>
</feature>
<dbReference type="CDD" id="cd12148">
    <property type="entry name" value="fungal_TF_MHR"/>
    <property type="match status" value="1"/>
</dbReference>
<keyword evidence="6" id="KW-0804">Transcription</keyword>
<evidence type="ECO:0000256" key="8">
    <source>
        <dbReference type="SAM" id="MobiDB-lite"/>
    </source>
</evidence>
<evidence type="ECO:0000313" key="10">
    <source>
        <dbReference type="EMBL" id="KAF2972624.1"/>
    </source>
</evidence>
<dbReference type="PANTHER" id="PTHR47782:SF12">
    <property type="entry name" value="ZN(II)2CYS6 TRANSCRIPTION FACTOR (EUROFUNG)"/>
    <property type="match status" value="1"/>
</dbReference>
<dbReference type="GO" id="GO:0000981">
    <property type="term" value="F:DNA-binding transcription factor activity, RNA polymerase II-specific"/>
    <property type="evidence" value="ECO:0007669"/>
    <property type="project" value="InterPro"/>
</dbReference>
<evidence type="ECO:0000256" key="3">
    <source>
        <dbReference type="ARBA" id="ARBA00022833"/>
    </source>
</evidence>
<feature type="domain" description="Zn(2)-C6 fungal-type" evidence="9">
    <location>
        <begin position="22"/>
        <end position="52"/>
    </location>
</feature>
<keyword evidence="3" id="KW-0862">Zinc</keyword>
<dbReference type="AlphaFoldDB" id="A0A7C8J1A7"/>
<evidence type="ECO:0000256" key="5">
    <source>
        <dbReference type="ARBA" id="ARBA00023125"/>
    </source>
</evidence>
<evidence type="ECO:0000313" key="11">
    <source>
        <dbReference type="Proteomes" id="UP000481858"/>
    </source>
</evidence>
<dbReference type="GO" id="GO:0005634">
    <property type="term" value="C:nucleus"/>
    <property type="evidence" value="ECO:0007669"/>
    <property type="project" value="UniProtKB-SubCell"/>
</dbReference>
<dbReference type="SMART" id="SM00906">
    <property type="entry name" value="Fungal_trans"/>
    <property type="match status" value="1"/>
</dbReference>
<keyword evidence="2" id="KW-0479">Metal-binding</keyword>
<accession>A0A7C8J1A7</accession>
<name>A0A7C8J1A7_9PEZI</name>
<keyword evidence="11" id="KW-1185">Reference proteome</keyword>
<dbReference type="GO" id="GO:0008270">
    <property type="term" value="F:zinc ion binding"/>
    <property type="evidence" value="ECO:0007669"/>
    <property type="project" value="InterPro"/>
</dbReference>
<proteinExistence type="predicted"/>
<dbReference type="CDD" id="cd00067">
    <property type="entry name" value="GAL4"/>
    <property type="match status" value="1"/>
</dbReference>
<dbReference type="InterPro" id="IPR036864">
    <property type="entry name" value="Zn2-C6_fun-type_DNA-bd_sf"/>
</dbReference>
<dbReference type="Proteomes" id="UP000481858">
    <property type="component" value="Unassembled WGS sequence"/>
</dbReference>
<dbReference type="PANTHER" id="PTHR47782">
    <property type="entry name" value="ZN(II)2CYS6 TRANSCRIPTION FACTOR (EUROFUNG)-RELATED"/>
    <property type="match status" value="1"/>
</dbReference>
<organism evidence="10 11">
    <name type="scientific">Xylaria multiplex</name>
    <dbReference type="NCBI Taxonomy" id="323545"/>
    <lineage>
        <taxon>Eukaryota</taxon>
        <taxon>Fungi</taxon>
        <taxon>Dikarya</taxon>
        <taxon>Ascomycota</taxon>
        <taxon>Pezizomycotina</taxon>
        <taxon>Sordariomycetes</taxon>
        <taxon>Xylariomycetidae</taxon>
        <taxon>Xylariales</taxon>
        <taxon>Xylariaceae</taxon>
        <taxon>Xylaria</taxon>
    </lineage>
</organism>
<gene>
    <name evidence="10" type="ORF">GQX73_g883</name>
</gene>
<dbReference type="Pfam" id="PF04082">
    <property type="entry name" value="Fungal_trans"/>
    <property type="match status" value="1"/>
</dbReference>